<keyword evidence="2" id="KW-1185">Reference proteome</keyword>
<evidence type="ECO:0000313" key="1">
    <source>
        <dbReference type="EMBL" id="KAJ6645172.1"/>
    </source>
</evidence>
<dbReference type="Proteomes" id="UP001151699">
    <property type="component" value="Chromosome A"/>
</dbReference>
<dbReference type="EMBL" id="WJQU01000001">
    <property type="protein sequence ID" value="KAJ6645172.1"/>
    <property type="molecule type" value="Genomic_DNA"/>
</dbReference>
<comment type="caution">
    <text evidence="1">The sequence shown here is derived from an EMBL/GenBank/DDBJ whole genome shotgun (WGS) entry which is preliminary data.</text>
</comment>
<organism evidence="1 2">
    <name type="scientific">Pseudolycoriella hygida</name>
    <dbReference type="NCBI Taxonomy" id="35572"/>
    <lineage>
        <taxon>Eukaryota</taxon>
        <taxon>Metazoa</taxon>
        <taxon>Ecdysozoa</taxon>
        <taxon>Arthropoda</taxon>
        <taxon>Hexapoda</taxon>
        <taxon>Insecta</taxon>
        <taxon>Pterygota</taxon>
        <taxon>Neoptera</taxon>
        <taxon>Endopterygota</taxon>
        <taxon>Diptera</taxon>
        <taxon>Nematocera</taxon>
        <taxon>Sciaroidea</taxon>
        <taxon>Sciaridae</taxon>
        <taxon>Pseudolycoriella</taxon>
    </lineage>
</organism>
<name>A0A9Q0S4J4_9DIPT</name>
<reference evidence="1" key="1">
    <citation type="submission" date="2022-07" db="EMBL/GenBank/DDBJ databases">
        <authorList>
            <person name="Trinca V."/>
            <person name="Uliana J.V.C."/>
            <person name="Torres T.T."/>
            <person name="Ward R.J."/>
            <person name="Monesi N."/>
        </authorList>
    </citation>
    <scope>NUCLEOTIDE SEQUENCE</scope>
    <source>
        <strain evidence="1">HSMRA1968</strain>
        <tissue evidence="1">Whole embryos</tissue>
    </source>
</reference>
<sequence>MFEDKVTEESLEKQLFEVLQTNDPDQDKKILAICGNIATATMNLPPDRLDSYKNIYKHQLSQLNLDIKDLQKLSAVINNSFPSNEYQGLRNVIDIHLTEELVKEAKKARQAELADKRKAINENPKFKVIKDMFRDKGMAEQKDFSAKGVKQAGVSAGYIAQEDVTNNTFILKQFYKNHTDCFAIKDQKQQMQALNDRRDGVQELIGSGLYQLLLYDRTPKEELVKPNQNNPKSLFVRSKFFDNVVQLSEFSGSLSGAMKADNEQLQKLEGFEKVIAACHMLGELDYHAGNLMVQNGNTITKIDHGRSFIEFHQDFPAMVQATYRHFINFGYANAIRQGNLSFTIEKYSESLKQMITQLDERQIEAIVDQRIAELEKVGFNPKGITALARFQGGRAQSTPINNFADLRLFYKENIKENLTNMKEVAKSAEIVSKFSNVSPAFKQGQWVEALARSATQDPVAYASHYDIKIEEKNALQWAHENNYQIKVPAAPITKTIQEQQWQKNTTDGKWQEAEVSVTKIHKTTANLDPVEYIIYAKDHLNLPLSQSETKFLSQAVALDISNVSDKTYQSMVEKSLIAKISLDQGLKKKMHDQDQFVGDKLVPVIDNFVGKTLSKEITTERVDRFYDKLLARLKAENYLTGKDITNIKKDPDYQNNIQETANLIKATTPDLTGGDKICYKVANFCKKIGLSDLSNYFIKKITPEKLDKIHKIEEALTESIKINEILLKPSGVKEGIQTKRLEAVKKVTQSDLEVRRLKQRGRG</sequence>
<evidence type="ECO:0000313" key="2">
    <source>
        <dbReference type="Proteomes" id="UP001151699"/>
    </source>
</evidence>
<accession>A0A9Q0S4J4</accession>
<dbReference type="AlphaFoldDB" id="A0A9Q0S4J4"/>
<gene>
    <name evidence="1" type="ORF">Bhyg_00374</name>
</gene>
<proteinExistence type="predicted"/>
<protein>
    <recommendedName>
        <fullName evidence="3">LepB N-terminal domain-containing protein</fullName>
    </recommendedName>
</protein>
<evidence type="ECO:0008006" key="3">
    <source>
        <dbReference type="Google" id="ProtNLM"/>
    </source>
</evidence>